<evidence type="ECO:0000256" key="8">
    <source>
        <dbReference type="SAM" id="MobiDB-lite"/>
    </source>
</evidence>
<dbReference type="PROSITE" id="PS51381">
    <property type="entry name" value="C2_B9"/>
    <property type="match status" value="1"/>
</dbReference>
<evidence type="ECO:0000313" key="9">
    <source>
        <dbReference type="EMBL" id="KRX04795.1"/>
    </source>
</evidence>
<name>A0A0V0QRB5_PSEPJ</name>
<evidence type="ECO:0000256" key="7">
    <source>
        <dbReference type="ARBA" id="ARBA00039274"/>
    </source>
</evidence>
<dbReference type="GO" id="GO:0060271">
    <property type="term" value="P:cilium assembly"/>
    <property type="evidence" value="ECO:0007669"/>
    <property type="project" value="TreeGrafter"/>
</dbReference>
<comment type="subcellular location">
    <subcellularLocation>
        <location evidence="1">Cytoplasm</location>
        <location evidence="1">Cytoskeleton</location>
        <location evidence="1">Cilium basal body</location>
    </subcellularLocation>
</comment>
<evidence type="ECO:0000256" key="2">
    <source>
        <dbReference type="ARBA" id="ARBA00022490"/>
    </source>
</evidence>
<evidence type="ECO:0000313" key="10">
    <source>
        <dbReference type="Proteomes" id="UP000054937"/>
    </source>
</evidence>
<dbReference type="AlphaFoldDB" id="A0A0V0QRB5"/>
<keyword evidence="10" id="KW-1185">Reference proteome</keyword>
<keyword evidence="2" id="KW-0963">Cytoplasm</keyword>
<evidence type="ECO:0000256" key="5">
    <source>
        <dbReference type="ARBA" id="ARBA00023273"/>
    </source>
</evidence>
<keyword evidence="5" id="KW-0966">Cell projection</keyword>
<keyword evidence="3" id="KW-0970">Cilium biogenesis/degradation</keyword>
<dbReference type="EMBL" id="LDAU01000110">
    <property type="protein sequence ID" value="KRX04795.1"/>
    <property type="molecule type" value="Genomic_DNA"/>
</dbReference>
<dbReference type="Proteomes" id="UP000054937">
    <property type="component" value="Unassembled WGS sequence"/>
</dbReference>
<keyword evidence="4" id="KW-0206">Cytoskeleton</keyword>
<dbReference type="PANTHER" id="PTHR12968:SF1">
    <property type="entry name" value="B9 DOMAIN-CONTAINING PROTEIN 1"/>
    <property type="match status" value="1"/>
</dbReference>
<feature type="region of interest" description="Disordered" evidence="8">
    <location>
        <begin position="1"/>
        <end position="32"/>
    </location>
</feature>
<protein>
    <recommendedName>
        <fullName evidence="7">B9 domain-containing protein 1</fullName>
    </recommendedName>
</protein>
<evidence type="ECO:0000256" key="1">
    <source>
        <dbReference type="ARBA" id="ARBA00004120"/>
    </source>
</evidence>
<reference evidence="9 10" key="1">
    <citation type="journal article" date="2015" name="Sci. Rep.">
        <title>Genome of the facultative scuticociliatosis pathogen Pseudocohnilembus persalinus provides insight into its virulence through horizontal gene transfer.</title>
        <authorList>
            <person name="Xiong J."/>
            <person name="Wang G."/>
            <person name="Cheng J."/>
            <person name="Tian M."/>
            <person name="Pan X."/>
            <person name="Warren A."/>
            <person name="Jiang C."/>
            <person name="Yuan D."/>
            <person name="Miao W."/>
        </authorList>
    </citation>
    <scope>NUCLEOTIDE SEQUENCE [LARGE SCALE GENOMIC DNA]</scope>
    <source>
        <strain evidence="9">36N120E</strain>
    </source>
</reference>
<dbReference type="InParanoid" id="A0A0V0QRB5"/>
<dbReference type="OMA" id="NMPIEVT"/>
<comment type="similarity">
    <text evidence="6">Belongs to the B9D family.</text>
</comment>
<comment type="caution">
    <text evidence="9">The sequence shown here is derived from an EMBL/GenBank/DDBJ whole genome shotgun (WGS) entry which is preliminary data.</text>
</comment>
<dbReference type="Pfam" id="PF07162">
    <property type="entry name" value="B9-C2"/>
    <property type="match status" value="1"/>
</dbReference>
<organism evidence="9 10">
    <name type="scientific">Pseudocohnilembus persalinus</name>
    <name type="common">Ciliate</name>
    <dbReference type="NCBI Taxonomy" id="266149"/>
    <lineage>
        <taxon>Eukaryota</taxon>
        <taxon>Sar</taxon>
        <taxon>Alveolata</taxon>
        <taxon>Ciliophora</taxon>
        <taxon>Intramacronucleata</taxon>
        <taxon>Oligohymenophorea</taxon>
        <taxon>Scuticociliatia</taxon>
        <taxon>Philasterida</taxon>
        <taxon>Pseudocohnilembidae</taxon>
        <taxon>Pseudocohnilembus</taxon>
    </lineage>
</organism>
<dbReference type="GO" id="GO:0036038">
    <property type="term" value="C:MKS complex"/>
    <property type="evidence" value="ECO:0007669"/>
    <property type="project" value="TreeGrafter"/>
</dbReference>
<accession>A0A0V0QRB5</accession>
<evidence type="ECO:0000256" key="6">
    <source>
        <dbReference type="ARBA" id="ARBA00038411"/>
    </source>
</evidence>
<sequence>MLSNKPKQTQGMNQQGYDDDEQDNQGGNNQQNVNIDQLKNEALKKIDPQNLEPSYMYLSVSGVIESGYCNDENTLQIDYSIVCGEDWEFKDSLGQPRGISQKSSSHSLQSQDIVFNFPFQTTLATTSIYGWPQLILKVKGPDFFGRSVIKGYGSVHFPTQPGTHERTVRIYKPIPMSLFGGFFGFLDGKQAEYTEADKVIARGEGRDVTRVKSVGYVKVRFEVMKRNFQNFGYSY</sequence>
<gene>
    <name evidence="9" type="ORF">PPERSA_06429</name>
</gene>
<evidence type="ECO:0000256" key="4">
    <source>
        <dbReference type="ARBA" id="ARBA00023212"/>
    </source>
</evidence>
<dbReference type="OrthoDB" id="431939at2759"/>
<feature type="compositionally biased region" description="Polar residues" evidence="8">
    <location>
        <begin position="1"/>
        <end position="12"/>
    </location>
</feature>
<proteinExistence type="inferred from homology"/>
<dbReference type="InterPro" id="IPR010796">
    <property type="entry name" value="C2_B9-type_dom"/>
</dbReference>
<dbReference type="PANTHER" id="PTHR12968">
    <property type="entry name" value="B9 DOMAIN-CONTAINING"/>
    <property type="match status" value="1"/>
</dbReference>
<evidence type="ECO:0000256" key="3">
    <source>
        <dbReference type="ARBA" id="ARBA00022794"/>
    </source>
</evidence>